<dbReference type="EMBL" id="JBHLTM010000008">
    <property type="protein sequence ID" value="MFC0683227.1"/>
    <property type="molecule type" value="Genomic_DNA"/>
</dbReference>
<organism evidence="1 2">
    <name type="scientific">Novosphingobium clariflavum</name>
    <dbReference type="NCBI Taxonomy" id="2029884"/>
    <lineage>
        <taxon>Bacteria</taxon>
        <taxon>Pseudomonadati</taxon>
        <taxon>Pseudomonadota</taxon>
        <taxon>Alphaproteobacteria</taxon>
        <taxon>Sphingomonadales</taxon>
        <taxon>Sphingomonadaceae</taxon>
        <taxon>Novosphingobium</taxon>
    </lineage>
</organism>
<sequence length="757" mass="82440">MSRVTPAQVSFNGGELSKRLQARTDQNIYSIALAEMVGFAPMVEGVAEAMPGTIHVQTIPGPFRFVRFEFSTTQGHVLAFSAGKVAIFTNDALLTTIDTPYTWAQVQGLTFHQSFDVLYCFHREHAPQKFYRDGADVFGFEEYVFTDGPFEKRNKDESKTVSVSGISGNIDMESSSALFAPTDVGSLFRIESEDLGDITAWEPYTTVVLGQYLSANDRVYRVVGGNPDKDNKIRTGTLTPVHTEGVEWDGIASGVDVNDKPAGGVQLEFIHDRWGVVRITAYTSATKVSGTVLRHLPFSTGASGGSYSYVGGYWKNTYVEYEMPAVSADYSYGSYRWSFGSFSNTRGWPACGGIWAERLCLGLDSSVYGGVSGDLESFAELNELGEASDDMAFIAVLEDANPVRHIVADEQLLAFTAAAVHGISAASAAKGVAPGNIKSRKQHNVGSGTAGLVELNSRTLYIDRSGNRIYETELDPARNVEQELDLTRYARHIGNPGLVELAAQQHPFNHLWVVRGDGSLALAGYLPEEQVLGFARRPMAAGVAARTICSITDPDGKFDQVWIGVEYAGEWHVLRMAPWRMDGESEATACMVDMAALYEGDPLSSLTHPILPNSNLHIAADGAFYARTSDGDGRFEIAQPAAKVWAGLPFEAWLESLDFEIGGDNGPARARKARFGKGWVEVLDARGLAFGVPGSLQPLEELEGDSVTDRGFAPYSGLKFLDGMGDHTRHPRLRLERRAPMQATVSAWGGELNMEKH</sequence>
<name>A0ABV6S1W5_9SPHN</name>
<dbReference type="Proteomes" id="UP001589858">
    <property type="component" value="Unassembled WGS sequence"/>
</dbReference>
<gene>
    <name evidence="1" type="ORF">ACFFF8_01330</name>
</gene>
<reference evidence="1 2" key="1">
    <citation type="submission" date="2024-09" db="EMBL/GenBank/DDBJ databases">
        <authorList>
            <person name="Sun Q."/>
            <person name="Mori K."/>
        </authorList>
    </citation>
    <scope>NUCLEOTIDE SEQUENCE [LARGE SCALE GENOMIC DNA]</scope>
    <source>
        <strain evidence="1 2">CICC 11035S</strain>
    </source>
</reference>
<evidence type="ECO:0000313" key="1">
    <source>
        <dbReference type="EMBL" id="MFC0683227.1"/>
    </source>
</evidence>
<evidence type="ECO:0000313" key="2">
    <source>
        <dbReference type="Proteomes" id="UP001589858"/>
    </source>
</evidence>
<accession>A0ABV6S1W5</accession>
<proteinExistence type="predicted"/>
<comment type="caution">
    <text evidence="1">The sequence shown here is derived from an EMBL/GenBank/DDBJ whole genome shotgun (WGS) entry which is preliminary data.</text>
</comment>
<protein>
    <submittedName>
        <fullName evidence="1">Uncharacterized protein</fullName>
    </submittedName>
</protein>
<keyword evidence="2" id="KW-1185">Reference proteome</keyword>
<dbReference type="RefSeq" id="WP_267220583.1">
    <property type="nucleotide sequence ID" value="NZ_JAPCWC010000007.1"/>
</dbReference>